<dbReference type="InterPro" id="IPR044084">
    <property type="entry name" value="AvModA-like_subst-bd"/>
</dbReference>
<dbReference type="NCBIfam" id="TIGR01256">
    <property type="entry name" value="modA"/>
    <property type="match status" value="1"/>
</dbReference>
<dbReference type="GO" id="GO:0030973">
    <property type="term" value="F:molybdate ion binding"/>
    <property type="evidence" value="ECO:0007669"/>
    <property type="project" value="InterPro"/>
</dbReference>
<dbReference type="Pfam" id="PF13531">
    <property type="entry name" value="SBP_bac_11"/>
    <property type="match status" value="1"/>
</dbReference>
<comment type="similarity">
    <text evidence="1">Belongs to the bacterial solute-binding protein ModA family.</text>
</comment>
<evidence type="ECO:0000256" key="1">
    <source>
        <dbReference type="ARBA" id="ARBA00009175"/>
    </source>
</evidence>
<keyword evidence="4" id="KW-0500">Molybdenum</keyword>
<evidence type="ECO:0000256" key="5">
    <source>
        <dbReference type="SAM" id="SignalP"/>
    </source>
</evidence>
<dbReference type="PIRSF" id="PIRSF004846">
    <property type="entry name" value="ModA"/>
    <property type="match status" value="1"/>
</dbReference>
<protein>
    <submittedName>
        <fullName evidence="6">Molybdenum ABC transporter, periplasmic molybdenum-binding protein ModA</fullName>
    </submittedName>
</protein>
<evidence type="ECO:0000256" key="3">
    <source>
        <dbReference type="ARBA" id="ARBA00022729"/>
    </source>
</evidence>
<evidence type="ECO:0000256" key="2">
    <source>
        <dbReference type="ARBA" id="ARBA00022723"/>
    </source>
</evidence>
<dbReference type="AlphaFoldDB" id="A0A1B9F591"/>
<gene>
    <name evidence="6" type="ORF">DBT_1726</name>
</gene>
<dbReference type="InterPro" id="IPR005950">
    <property type="entry name" value="ModA"/>
</dbReference>
<comment type="caution">
    <text evidence="6">The sequence shown here is derived from an EMBL/GenBank/DDBJ whole genome shotgun (WGS) entry which is preliminary data.</text>
</comment>
<name>A0A1B9F591_9BACT</name>
<dbReference type="GO" id="GO:0015689">
    <property type="term" value="P:molybdate ion transport"/>
    <property type="evidence" value="ECO:0007669"/>
    <property type="project" value="InterPro"/>
</dbReference>
<dbReference type="InterPro" id="IPR050682">
    <property type="entry name" value="ModA/WtpA"/>
</dbReference>
<dbReference type="RefSeq" id="WP_067619026.1">
    <property type="nucleotide sequence ID" value="NZ_MAGO01000008.1"/>
</dbReference>
<dbReference type="Gene3D" id="3.40.190.10">
    <property type="entry name" value="Periplasmic binding protein-like II"/>
    <property type="match status" value="2"/>
</dbReference>
<dbReference type="EMBL" id="MAGO01000008">
    <property type="protein sequence ID" value="OCC14931.1"/>
    <property type="molecule type" value="Genomic_DNA"/>
</dbReference>
<proteinExistence type="inferred from homology"/>
<dbReference type="CDD" id="cd13539">
    <property type="entry name" value="PBP2_AvModA"/>
    <property type="match status" value="1"/>
</dbReference>
<feature type="binding site" evidence="4">
    <location>
        <position position="62"/>
    </location>
    <ligand>
        <name>molybdate</name>
        <dbReference type="ChEBI" id="CHEBI:36264"/>
    </ligand>
</feature>
<keyword evidence="3 5" id="KW-0732">Signal</keyword>
<dbReference type="Proteomes" id="UP000093080">
    <property type="component" value="Unassembled WGS sequence"/>
</dbReference>
<evidence type="ECO:0000313" key="7">
    <source>
        <dbReference type="Proteomes" id="UP000093080"/>
    </source>
</evidence>
<keyword evidence="2 4" id="KW-0479">Metal-binding</keyword>
<reference evidence="6 7" key="1">
    <citation type="submission" date="2016-06" db="EMBL/GenBank/DDBJ databases">
        <title>Respiratory ammonification of nitrate coupled to the oxidation of elemental sulfur in deep-sea autotrophic thermophilic bacteria.</title>
        <authorList>
            <person name="Slobodkina G.B."/>
            <person name="Mardanov A.V."/>
            <person name="Ravin N.V."/>
            <person name="Frolova A.A."/>
            <person name="Viryasiv M.B."/>
            <person name="Chernyh N.A."/>
            <person name="Bonch-Osmolovskaya E.A."/>
            <person name="Slobodkin A.I."/>
        </authorList>
    </citation>
    <scope>NUCLEOTIDE SEQUENCE [LARGE SCALE GENOMIC DNA]</scope>
    <source>
        <strain evidence="6 7">S69</strain>
    </source>
</reference>
<feature type="binding site" evidence="4">
    <location>
        <position position="170"/>
    </location>
    <ligand>
        <name>molybdate</name>
        <dbReference type="ChEBI" id="CHEBI:36264"/>
    </ligand>
</feature>
<dbReference type="SUPFAM" id="SSF53850">
    <property type="entry name" value="Periplasmic binding protein-like II"/>
    <property type="match status" value="1"/>
</dbReference>
<dbReference type="STRING" id="1156395.DBT_1726"/>
<accession>A0A1B9F591</accession>
<feature type="signal peptide" evidence="5">
    <location>
        <begin position="1"/>
        <end position="22"/>
    </location>
</feature>
<evidence type="ECO:0000313" key="6">
    <source>
        <dbReference type="EMBL" id="OCC14931.1"/>
    </source>
</evidence>
<dbReference type="PATRIC" id="fig|1156395.6.peg.1742"/>
<organism evidence="6 7">
    <name type="scientific">Dissulfuribacter thermophilus</name>
    <dbReference type="NCBI Taxonomy" id="1156395"/>
    <lineage>
        <taxon>Bacteria</taxon>
        <taxon>Pseudomonadati</taxon>
        <taxon>Thermodesulfobacteriota</taxon>
        <taxon>Dissulfuribacteria</taxon>
        <taxon>Dissulfuribacterales</taxon>
        <taxon>Dissulfuribacteraceae</taxon>
        <taxon>Dissulfuribacter</taxon>
    </lineage>
</organism>
<dbReference type="OrthoDB" id="9785015at2"/>
<feature type="chain" id="PRO_5008626181" evidence="5">
    <location>
        <begin position="23"/>
        <end position="249"/>
    </location>
</feature>
<dbReference type="PANTHER" id="PTHR30632:SF14">
    <property type="entry name" value="TUNGSTATE_MOLYBDATE_CHROMATE-BINDING PROTEIN MODA"/>
    <property type="match status" value="1"/>
</dbReference>
<dbReference type="PANTHER" id="PTHR30632">
    <property type="entry name" value="MOLYBDATE-BINDING PERIPLASMIC PROTEIN"/>
    <property type="match status" value="1"/>
</dbReference>
<sequence>MRRFGTLWFVILVLLGISSVSAADSTSLNVAVAANFERPMEELAYIFEKKTTILLRPTYSATGKFYAQIKNGAPFDVFLAADCRRPDLLYKEGLAEKPVIYARGQAVLWTRIKALCSEQSWQDVIKKNSLKKISISDPITAPYGEAAANALKKTGIWEQIYPKLIFGHSVSQAFQYAEMGSTDVGFTALSYALSKEGKRGCYWPIPEAPPVVQKACILKRTENRHAAELFIKFLRSDEIKPILMKYGYR</sequence>
<evidence type="ECO:0000256" key="4">
    <source>
        <dbReference type="PIRSR" id="PIRSR004846-1"/>
    </source>
</evidence>
<keyword evidence="7" id="KW-1185">Reference proteome</keyword>
<dbReference type="GO" id="GO:0046872">
    <property type="term" value="F:metal ion binding"/>
    <property type="evidence" value="ECO:0007669"/>
    <property type="project" value="UniProtKB-KW"/>
</dbReference>